<feature type="domain" description="Flavoprotein pyridine nucleotide cytochrome reductase-like FAD-binding" evidence="1">
    <location>
        <begin position="69"/>
        <end position="159"/>
    </location>
</feature>
<dbReference type="RefSeq" id="WP_198091396.1">
    <property type="nucleotide sequence ID" value="NZ_JAAMYB010000001.1"/>
</dbReference>
<dbReference type="Proteomes" id="UP000813637">
    <property type="component" value="Unassembled WGS sequence"/>
</dbReference>
<evidence type="ECO:0000313" key="2">
    <source>
        <dbReference type="EMBL" id="MCD3194280.1"/>
    </source>
</evidence>
<proteinExistence type="predicted"/>
<dbReference type="PANTHER" id="PTHR43513:SF3">
    <property type="entry name" value="DIHYDROOROTATE DEHYDROGENASE B (NAD(+)), ELECTRON TRANSFER SUBUNIT-RELATED"/>
    <property type="match status" value="1"/>
</dbReference>
<reference evidence="2" key="2">
    <citation type="journal article" date="2021" name="Microorganisms">
        <title>Extensive Genome Exploration of Clostridium botulinum Group III Field Strains.</title>
        <authorList>
            <person name="Fillo S."/>
            <person name="Giordani F."/>
            <person name="Tonon E."/>
            <person name="Drigo I."/>
            <person name="Anselmo A."/>
            <person name="Fortunato A."/>
            <person name="Lista F."/>
            <person name="Bano L."/>
        </authorList>
    </citation>
    <scope>NUCLEOTIDE SEQUENCE</scope>
    <source>
        <strain evidence="2">IZSVe-TV_9877_3_12</strain>
    </source>
</reference>
<dbReference type="EMBL" id="JAAMYB010000001">
    <property type="protein sequence ID" value="MCD3194280.1"/>
    <property type="molecule type" value="Genomic_DNA"/>
</dbReference>
<dbReference type="InterPro" id="IPR008333">
    <property type="entry name" value="Cbr1-like_FAD-bd_dom"/>
</dbReference>
<evidence type="ECO:0000313" key="3">
    <source>
        <dbReference type="Proteomes" id="UP000813637"/>
    </source>
</evidence>
<comment type="caution">
    <text evidence="2">The sequence shown here is derived from an EMBL/GenBank/DDBJ whole genome shotgun (WGS) entry which is preliminary data.</text>
</comment>
<dbReference type="Pfam" id="PF00970">
    <property type="entry name" value="FAD_binding_6"/>
    <property type="match status" value="1"/>
</dbReference>
<dbReference type="SUPFAM" id="SSF52343">
    <property type="entry name" value="Ferredoxin reductase-like, C-terminal NADP-linked domain"/>
    <property type="match status" value="1"/>
</dbReference>
<accession>A0A9Q3V8F9</accession>
<evidence type="ECO:0000259" key="1">
    <source>
        <dbReference type="Pfam" id="PF00970"/>
    </source>
</evidence>
<dbReference type="InterPro" id="IPR039261">
    <property type="entry name" value="FNR_nucleotide-bd"/>
</dbReference>
<dbReference type="PANTHER" id="PTHR43513">
    <property type="entry name" value="DIHYDROOROTATE DEHYDROGENASE B (NAD(+)), ELECTRON TRANSFER SUBUNIT"/>
    <property type="match status" value="1"/>
</dbReference>
<reference evidence="2" key="1">
    <citation type="submission" date="2020-02" db="EMBL/GenBank/DDBJ databases">
        <authorList>
            <person name="Fillo S."/>
            <person name="Giordani F."/>
            <person name="Tonon E."/>
            <person name="Drigo I."/>
            <person name="Anselmo A."/>
            <person name="Fortunato A."/>
            <person name="Bano L."/>
            <person name="Lista F."/>
        </authorList>
    </citation>
    <scope>NUCLEOTIDE SEQUENCE</scope>
    <source>
        <strain evidence="2">IZSVe-TV_9877_3_12</strain>
    </source>
</reference>
<name>A0A9Q3V8F9_CLOBO</name>
<dbReference type="AlphaFoldDB" id="A0A9Q3V8F9"/>
<dbReference type="PROSITE" id="PS00197">
    <property type="entry name" value="2FE2S_FER_1"/>
    <property type="match status" value="1"/>
</dbReference>
<dbReference type="SUPFAM" id="SSF63380">
    <property type="entry name" value="Riboflavin synthase domain-like"/>
    <property type="match status" value="1"/>
</dbReference>
<sequence length="328" mass="37123">MNYIFFPKHRFFILYGCPCHLAETGDCILCSELCSKTFCDCINWKGTCIYQEFIWNGKKAKEGRKTYTCKVIDKKRVEDKLIIFKIKLPYGLAESLVHPGSFVFLRHPLSESFSNTPISIMDVNTEVNTICLAVDIKGTKTKKIENIEIGEYILVKGPFWNGVLGLKHILNAKDGKSVVIARGIGMAPMMPVIKKLCANGNKVTIILDKGNYKDVFIKKLLGLYDVEIIECSTLIEGEITEELKELISKLIKENHINLIHCSGADILIYRILQYIGDDVTYSCSNNAKMCCGEGSCGACLLSYEGDKIRRMCKLQVNPKYVFERRRLI</sequence>
<dbReference type="CDD" id="cd06192">
    <property type="entry name" value="DHOD_e_trans_like"/>
    <property type="match status" value="1"/>
</dbReference>
<protein>
    <submittedName>
        <fullName evidence="2">Sulfide/dihydroorotate dehydrogenase-like FAD/NAD-binding protein</fullName>
    </submittedName>
</protein>
<organism evidence="2 3">
    <name type="scientific">Clostridium botulinum C</name>
    <dbReference type="NCBI Taxonomy" id="36828"/>
    <lineage>
        <taxon>Bacteria</taxon>
        <taxon>Bacillati</taxon>
        <taxon>Bacillota</taxon>
        <taxon>Clostridia</taxon>
        <taxon>Eubacteriales</taxon>
        <taxon>Clostridiaceae</taxon>
        <taxon>Clostridium</taxon>
    </lineage>
</organism>
<dbReference type="InterPro" id="IPR006058">
    <property type="entry name" value="2Fe2S_fd_BS"/>
</dbReference>
<dbReference type="GO" id="GO:0051537">
    <property type="term" value="F:2 iron, 2 sulfur cluster binding"/>
    <property type="evidence" value="ECO:0007669"/>
    <property type="project" value="InterPro"/>
</dbReference>
<dbReference type="InterPro" id="IPR017938">
    <property type="entry name" value="Riboflavin_synthase-like_b-brl"/>
</dbReference>
<dbReference type="InterPro" id="IPR050353">
    <property type="entry name" value="PyrK_electron_transfer"/>
</dbReference>
<dbReference type="Gene3D" id="3.40.50.80">
    <property type="entry name" value="Nucleotide-binding domain of ferredoxin-NADP reductase (FNR) module"/>
    <property type="match status" value="1"/>
</dbReference>
<dbReference type="Gene3D" id="2.40.30.10">
    <property type="entry name" value="Translation factors"/>
    <property type="match status" value="1"/>
</dbReference>
<dbReference type="NCBIfam" id="NF004470">
    <property type="entry name" value="PRK05802.1"/>
    <property type="match status" value="1"/>
</dbReference>
<gene>
    <name evidence="2" type="ORF">G8S53_03120</name>
</gene>